<dbReference type="GO" id="GO:0005524">
    <property type="term" value="F:ATP binding"/>
    <property type="evidence" value="ECO:0007669"/>
    <property type="project" value="UniProtKB-KW"/>
</dbReference>
<comment type="catalytic activity">
    <reaction evidence="26">
        <text>DNA(n) + a 2'-deoxyribonucleoside 5'-triphosphate = DNA(n+1) + diphosphate</text>
        <dbReference type="Rhea" id="RHEA:22508"/>
        <dbReference type="Rhea" id="RHEA-COMP:17339"/>
        <dbReference type="Rhea" id="RHEA-COMP:17340"/>
        <dbReference type="ChEBI" id="CHEBI:33019"/>
        <dbReference type="ChEBI" id="CHEBI:61560"/>
        <dbReference type="ChEBI" id="CHEBI:173112"/>
        <dbReference type="EC" id="2.7.7.7"/>
    </reaction>
</comment>
<organism evidence="30 31">
    <name type="scientific">Austropuccinia psidii MF-1</name>
    <dbReference type="NCBI Taxonomy" id="1389203"/>
    <lineage>
        <taxon>Eukaryota</taxon>
        <taxon>Fungi</taxon>
        <taxon>Dikarya</taxon>
        <taxon>Basidiomycota</taxon>
        <taxon>Pucciniomycotina</taxon>
        <taxon>Pucciniomycetes</taxon>
        <taxon>Pucciniales</taxon>
        <taxon>Sphaerophragmiaceae</taxon>
        <taxon>Austropuccinia</taxon>
    </lineage>
</organism>
<dbReference type="GO" id="GO:0046872">
    <property type="term" value="F:metal ion binding"/>
    <property type="evidence" value="ECO:0007669"/>
    <property type="project" value="UniProtKB-KW"/>
</dbReference>
<comment type="function">
    <text evidence="27">Capsid protein (CA) is the structural component of the virus-like particle (VLP), forming the shell that encapsulates the retrotransposons dimeric RNA genome. The particles are assembled from trimer-clustered units and there are holes in the capsid shells that allow for the diffusion of macromolecules. CA also has nucleocapsid-like chaperone activity, promoting primer tRNA(i)-Met annealing to the multipartite primer-binding site (PBS), dimerization of Ty1 RNA and initiation of reverse transcription.</text>
</comment>
<keyword evidence="31" id="KW-1185">Reference proteome</keyword>
<evidence type="ECO:0000256" key="23">
    <source>
        <dbReference type="ARBA" id="ARBA00032154"/>
    </source>
</evidence>
<evidence type="ECO:0000256" key="7">
    <source>
        <dbReference type="ARBA" id="ARBA00022722"/>
    </source>
</evidence>
<accession>A0A9Q3IGP1</accession>
<dbReference type="InterPro" id="IPR025724">
    <property type="entry name" value="GAG-pre-integrase_dom"/>
</dbReference>
<evidence type="ECO:0000256" key="20">
    <source>
        <dbReference type="ARBA" id="ARBA00023172"/>
    </source>
</evidence>
<dbReference type="OrthoDB" id="3255262at2759"/>
<dbReference type="GO" id="GO:0032196">
    <property type="term" value="P:transposition"/>
    <property type="evidence" value="ECO:0007669"/>
    <property type="project" value="UniProtKB-KW"/>
</dbReference>
<keyword evidence="15" id="KW-0694">RNA-binding</keyword>
<evidence type="ECO:0000256" key="22">
    <source>
        <dbReference type="ARBA" id="ARBA00030524"/>
    </source>
</evidence>
<dbReference type="Pfam" id="PF13976">
    <property type="entry name" value="gag_pre-integrs"/>
    <property type="match status" value="1"/>
</dbReference>
<evidence type="ECO:0000256" key="18">
    <source>
        <dbReference type="ARBA" id="ARBA00022932"/>
    </source>
</evidence>
<dbReference type="GO" id="GO:0006508">
    <property type="term" value="P:proteolysis"/>
    <property type="evidence" value="ECO:0007669"/>
    <property type="project" value="UniProtKB-KW"/>
</dbReference>
<dbReference type="GO" id="GO:0015074">
    <property type="term" value="P:DNA integration"/>
    <property type="evidence" value="ECO:0007669"/>
    <property type="project" value="UniProtKB-KW"/>
</dbReference>
<evidence type="ECO:0000259" key="29">
    <source>
        <dbReference type="PROSITE" id="PS50994"/>
    </source>
</evidence>
<keyword evidence="21" id="KW-0511">Multifunctional enzyme</keyword>
<keyword evidence="19" id="KW-0917">Virion maturation</keyword>
<dbReference type="GO" id="GO:0004519">
    <property type="term" value="F:endonuclease activity"/>
    <property type="evidence" value="ECO:0007669"/>
    <property type="project" value="UniProtKB-KW"/>
</dbReference>
<keyword evidence="10" id="KW-0064">Aspartyl protease</keyword>
<keyword evidence="3" id="KW-1188">Viral release from host cell</keyword>
<proteinExistence type="predicted"/>
<dbReference type="InterPro" id="IPR039537">
    <property type="entry name" value="Retrotran_Ty1/copia-like"/>
</dbReference>
<keyword evidence="6" id="KW-0548">Nucleotidyltransferase</keyword>
<dbReference type="PROSITE" id="PS50994">
    <property type="entry name" value="INTEGRASE"/>
    <property type="match status" value="1"/>
</dbReference>
<comment type="catalytic activity">
    <reaction evidence="25">
        <text>DNA(n) + a 2'-deoxyribonucleoside 5'-triphosphate = DNA(n+1) + diphosphate</text>
        <dbReference type="Rhea" id="RHEA:22508"/>
        <dbReference type="Rhea" id="RHEA-COMP:17339"/>
        <dbReference type="Rhea" id="RHEA-COMP:17340"/>
        <dbReference type="ChEBI" id="CHEBI:33019"/>
        <dbReference type="ChEBI" id="CHEBI:61560"/>
        <dbReference type="ChEBI" id="CHEBI:173112"/>
        <dbReference type="EC" id="2.7.7.49"/>
    </reaction>
</comment>
<evidence type="ECO:0000256" key="3">
    <source>
        <dbReference type="ARBA" id="ARBA00022612"/>
    </source>
</evidence>
<evidence type="ECO:0000256" key="13">
    <source>
        <dbReference type="ARBA" id="ARBA00022840"/>
    </source>
</evidence>
<keyword evidence="14" id="KW-0460">Magnesium</keyword>
<name>A0A9Q3IGP1_9BASI</name>
<keyword evidence="20" id="KW-0233">DNA recombination</keyword>
<evidence type="ECO:0000256" key="2">
    <source>
        <dbReference type="ARBA" id="ARBA00022578"/>
    </source>
</evidence>
<evidence type="ECO:0000256" key="14">
    <source>
        <dbReference type="ARBA" id="ARBA00022842"/>
    </source>
</evidence>
<evidence type="ECO:0000256" key="24">
    <source>
        <dbReference type="ARBA" id="ARBA00033113"/>
    </source>
</evidence>
<protein>
    <recommendedName>
        <fullName evidence="22">Gag-Pol-p199</fullName>
    </recommendedName>
    <alternativeName>
        <fullName evidence="23">TY1A-TY1B</fullName>
    </alternativeName>
    <alternativeName>
        <fullName evidence="24">p190</fullName>
    </alternativeName>
</protein>
<evidence type="ECO:0000256" key="8">
    <source>
        <dbReference type="ARBA" id="ARBA00022723"/>
    </source>
</evidence>
<feature type="domain" description="Integrase catalytic" evidence="29">
    <location>
        <begin position="211"/>
        <end position="375"/>
    </location>
</feature>
<gene>
    <name evidence="30" type="ORF">O181_077789</name>
</gene>
<dbReference type="GO" id="GO:0003964">
    <property type="term" value="F:RNA-directed DNA polymerase activity"/>
    <property type="evidence" value="ECO:0007669"/>
    <property type="project" value="UniProtKB-KW"/>
</dbReference>
<evidence type="ECO:0000256" key="26">
    <source>
        <dbReference type="ARBA" id="ARBA00049244"/>
    </source>
</evidence>
<dbReference type="Proteomes" id="UP000765509">
    <property type="component" value="Unassembled WGS sequence"/>
</dbReference>
<evidence type="ECO:0000256" key="16">
    <source>
        <dbReference type="ARBA" id="ARBA00022908"/>
    </source>
</evidence>
<dbReference type="Pfam" id="PF22936">
    <property type="entry name" value="Pol_BBD"/>
    <property type="match status" value="1"/>
</dbReference>
<dbReference type="SUPFAM" id="SSF56672">
    <property type="entry name" value="DNA/RNA polymerases"/>
    <property type="match status" value="1"/>
</dbReference>
<evidence type="ECO:0000256" key="5">
    <source>
        <dbReference type="ARBA" id="ARBA00022679"/>
    </source>
</evidence>
<dbReference type="PROSITE" id="PS50175">
    <property type="entry name" value="ASP_PROT_RETROV"/>
    <property type="match status" value="1"/>
</dbReference>
<dbReference type="GO" id="GO:0003723">
    <property type="term" value="F:RNA binding"/>
    <property type="evidence" value="ECO:0007669"/>
    <property type="project" value="UniProtKB-KW"/>
</dbReference>
<evidence type="ECO:0000256" key="1">
    <source>
        <dbReference type="ARBA" id="ARBA00002180"/>
    </source>
</evidence>
<keyword evidence="5" id="KW-0808">Transferase</keyword>
<dbReference type="GO" id="GO:0005634">
    <property type="term" value="C:nucleus"/>
    <property type="evidence" value="ECO:0007669"/>
    <property type="project" value="UniProtKB-ARBA"/>
</dbReference>
<evidence type="ECO:0000256" key="17">
    <source>
        <dbReference type="ARBA" id="ARBA00022918"/>
    </source>
</evidence>
<dbReference type="AlphaFoldDB" id="A0A9Q3IGP1"/>
<dbReference type="GO" id="GO:0006310">
    <property type="term" value="P:DNA recombination"/>
    <property type="evidence" value="ECO:0007669"/>
    <property type="project" value="UniProtKB-KW"/>
</dbReference>
<keyword evidence="12" id="KW-0378">Hydrolase</keyword>
<comment type="caution">
    <text evidence="30">The sequence shown here is derived from an EMBL/GenBank/DDBJ whole genome shotgun (WGS) entry which is preliminary data.</text>
</comment>
<dbReference type="Gene3D" id="3.30.420.10">
    <property type="entry name" value="Ribonuclease H-like superfamily/Ribonuclease H"/>
    <property type="match status" value="1"/>
</dbReference>
<keyword evidence="18" id="KW-0239">DNA-directed DNA polymerase</keyword>
<keyword evidence="7" id="KW-0540">Nuclease</keyword>
<keyword evidence="4" id="KW-0645">Protease</keyword>
<evidence type="ECO:0000256" key="11">
    <source>
        <dbReference type="ARBA" id="ARBA00022759"/>
    </source>
</evidence>
<evidence type="ECO:0000256" key="25">
    <source>
        <dbReference type="ARBA" id="ARBA00048173"/>
    </source>
</evidence>
<dbReference type="PANTHER" id="PTHR42648">
    <property type="entry name" value="TRANSPOSASE, PUTATIVE-RELATED"/>
    <property type="match status" value="1"/>
</dbReference>
<dbReference type="GO" id="GO:0004190">
    <property type="term" value="F:aspartic-type endopeptidase activity"/>
    <property type="evidence" value="ECO:0007669"/>
    <property type="project" value="UniProtKB-KW"/>
</dbReference>
<dbReference type="InterPro" id="IPR054722">
    <property type="entry name" value="PolX-like_BBD"/>
</dbReference>
<dbReference type="InterPro" id="IPR001969">
    <property type="entry name" value="Aspartic_peptidase_AS"/>
</dbReference>
<dbReference type="InterPro" id="IPR013103">
    <property type="entry name" value="RVT_2"/>
</dbReference>
<evidence type="ECO:0000313" key="31">
    <source>
        <dbReference type="Proteomes" id="UP000765509"/>
    </source>
</evidence>
<keyword evidence="2" id="KW-0815">Transposition</keyword>
<evidence type="ECO:0000256" key="6">
    <source>
        <dbReference type="ARBA" id="ARBA00022695"/>
    </source>
</evidence>
<dbReference type="InterPro" id="IPR001584">
    <property type="entry name" value="Integrase_cat-core"/>
</dbReference>
<keyword evidence="9" id="KW-0547">Nucleotide-binding</keyword>
<evidence type="ECO:0000256" key="15">
    <source>
        <dbReference type="ARBA" id="ARBA00022884"/>
    </source>
</evidence>
<keyword evidence="13" id="KW-0067">ATP-binding</keyword>
<evidence type="ECO:0000259" key="28">
    <source>
        <dbReference type="PROSITE" id="PS50175"/>
    </source>
</evidence>
<dbReference type="SUPFAM" id="SSF53098">
    <property type="entry name" value="Ribonuclease H-like"/>
    <property type="match status" value="1"/>
</dbReference>
<keyword evidence="17" id="KW-0695">RNA-directed DNA polymerase</keyword>
<evidence type="ECO:0000256" key="4">
    <source>
        <dbReference type="ARBA" id="ARBA00022670"/>
    </source>
</evidence>
<dbReference type="InterPro" id="IPR001995">
    <property type="entry name" value="Peptidase_A2_cat"/>
</dbReference>
<dbReference type="InterPro" id="IPR012337">
    <property type="entry name" value="RNaseH-like_sf"/>
</dbReference>
<comment type="function">
    <text evidence="1">The aspartyl protease (PR) mediates the proteolytic cleavages of the Gag and Gag-Pol polyproteins after assembly of the VLP.</text>
</comment>
<reference evidence="30" key="1">
    <citation type="submission" date="2021-03" db="EMBL/GenBank/DDBJ databases">
        <title>Draft genome sequence of rust myrtle Austropuccinia psidii MF-1, a brazilian biotype.</title>
        <authorList>
            <person name="Quecine M.C."/>
            <person name="Pachon D.M.R."/>
            <person name="Bonatelli M.L."/>
            <person name="Correr F.H."/>
            <person name="Franceschini L.M."/>
            <person name="Leite T.F."/>
            <person name="Margarido G.R.A."/>
            <person name="Almeida C.A."/>
            <person name="Ferrarezi J.A."/>
            <person name="Labate C.A."/>
        </authorList>
    </citation>
    <scope>NUCLEOTIDE SEQUENCE</scope>
    <source>
        <strain evidence="30">MF-1</strain>
    </source>
</reference>
<dbReference type="GO" id="GO:0003887">
    <property type="term" value="F:DNA-directed DNA polymerase activity"/>
    <property type="evidence" value="ECO:0007669"/>
    <property type="project" value="UniProtKB-KW"/>
</dbReference>
<dbReference type="PROSITE" id="PS00141">
    <property type="entry name" value="ASP_PROTEASE"/>
    <property type="match status" value="1"/>
</dbReference>
<evidence type="ECO:0000256" key="19">
    <source>
        <dbReference type="ARBA" id="ARBA00023113"/>
    </source>
</evidence>
<keyword evidence="11" id="KW-0255">Endonuclease</keyword>
<dbReference type="InterPro" id="IPR036397">
    <property type="entry name" value="RNaseH_sf"/>
</dbReference>
<dbReference type="InterPro" id="IPR057670">
    <property type="entry name" value="SH3_retrovirus"/>
</dbReference>
<dbReference type="PANTHER" id="PTHR42648:SF11">
    <property type="entry name" value="TRANSPOSON TY4-P GAG-POL POLYPROTEIN"/>
    <property type="match status" value="1"/>
</dbReference>
<evidence type="ECO:0000256" key="10">
    <source>
        <dbReference type="ARBA" id="ARBA00022750"/>
    </source>
</evidence>
<evidence type="ECO:0000256" key="27">
    <source>
        <dbReference type="ARBA" id="ARBA00057243"/>
    </source>
</evidence>
<dbReference type="Pfam" id="PF25597">
    <property type="entry name" value="SH3_retrovirus"/>
    <property type="match status" value="1"/>
</dbReference>
<evidence type="ECO:0000256" key="9">
    <source>
        <dbReference type="ARBA" id="ARBA00022741"/>
    </source>
</evidence>
<dbReference type="Pfam" id="PF07727">
    <property type="entry name" value="RVT_2"/>
    <property type="match status" value="1"/>
</dbReference>
<dbReference type="InterPro" id="IPR043502">
    <property type="entry name" value="DNA/RNA_pol_sf"/>
</dbReference>
<dbReference type="Pfam" id="PF00665">
    <property type="entry name" value="rve"/>
    <property type="match status" value="1"/>
</dbReference>
<dbReference type="CDD" id="cd09272">
    <property type="entry name" value="RNase_HI_RT_Ty1"/>
    <property type="match status" value="1"/>
</dbReference>
<feature type="domain" description="Peptidase A2" evidence="28">
    <location>
        <begin position="5"/>
        <end position="48"/>
    </location>
</feature>
<dbReference type="EMBL" id="AVOT02042658">
    <property type="protein sequence ID" value="MBW0538074.1"/>
    <property type="molecule type" value="Genomic_DNA"/>
</dbReference>
<evidence type="ECO:0000256" key="21">
    <source>
        <dbReference type="ARBA" id="ARBA00023268"/>
    </source>
</evidence>
<keyword evidence="16" id="KW-0229">DNA integration</keyword>
<evidence type="ECO:0000256" key="12">
    <source>
        <dbReference type="ARBA" id="ARBA00022801"/>
    </source>
</evidence>
<evidence type="ECO:0000313" key="30">
    <source>
        <dbReference type="EMBL" id="MBW0538074.1"/>
    </source>
</evidence>
<keyword evidence="8" id="KW-0479">Metal-binding</keyword>
<sequence length="991" mass="111831">MFENTEALLDSGATHLVVGNISLLDNFWPADMNLSVASSHQFCVEGIGELRLNTPSGILHVQDVLYCKVIDGIILSIGQMLSQGIHVSFLSKNFSFRQNNIFFSSFYRKGQWFLPIHVSNSPEISIEPLYAPDTLPPPVNFLTRPTNGNSDASYLWHQRLGHLSIRNIKRLLKFNAVDGLPSLLLNDIKICHPGSLSKSEHQPFQSPSRQIISQPGDAIIADLIGPLPPSLDLKKYVLVVQDHFSRLVAAIPLADKADAKHQLQLWMIKFMNVTGIKIKHLRTDNGSEFKNIVLSTFLNDHGIIHETSIPYEHHQNGKVERTNRSISEMARTMLIESCLPKGLWPYAFRHATWIFNRTLHSDDMLTPYELIAKKRPSLLPLHVFGARGYIHDHLFKKDLLEQAIVGYHLGEAPDSKGWLFWVPDRQKVIKGASVKFDERSFFKDTCSLTSSALLIQVSHVFEDSMIKKIKQQDQIINLANIVYDPVTAAPINYNEAIKSAESDDWCTAIGEELESMDEQRVFEISNIRNALKEVPHESILSTKWVFTKKLKPLCFKARLVARGFCQIEGINFEETFAPTPTFTSLRLLLLLAINKGWVVKTFDVKVAFLTSPIDKPVYVWPPQGMNLPTHSVLKLRKALYGTKQAARCWWLHLQHILKDSGFSINQEDTSTYHLDSELGQAMLWIHVDDGALTASLEELIKSLSLKLDKALRIKWDENVSNLVGISITPLAEGFKFHQPDLIRKFLDIDASNITACSPLPVKCSLESPSHGVMDKEYLRRIGILLYIAQRSWPDISYAVNYLARFSMGPGIDHWNALRHLIGYLRFTPSKGILISKSSEPLIHCYVDANWGGEASRSTHGYIIFHGTSPIAWQSKRQATVAASTAQAKYLALSFAAKECLWISHLFSPILQNPTPILLSDNKTAIGIATDTVSHKQTCHLIREFNLINEYIVKGKMMLDWVSTRDQLADIMTKSLGYISLKNVTDSIMCWC</sequence>